<accession>A0A7J8ILB6</accession>
<dbReference type="EMBL" id="JACASE010000003">
    <property type="protein sequence ID" value="KAF6485387.1"/>
    <property type="molecule type" value="Genomic_DNA"/>
</dbReference>
<proteinExistence type="predicted"/>
<name>A0A7J8ILB6_ROUAE</name>
<evidence type="ECO:0000313" key="2">
    <source>
        <dbReference type="EMBL" id="KAF6485387.1"/>
    </source>
</evidence>
<dbReference type="AlphaFoldDB" id="A0A7J8ILB6"/>
<feature type="compositionally biased region" description="Polar residues" evidence="1">
    <location>
        <begin position="57"/>
        <end position="94"/>
    </location>
</feature>
<organism evidence="2 3">
    <name type="scientific">Rousettus aegyptiacus</name>
    <name type="common">Egyptian fruit bat</name>
    <name type="synonym">Pteropus aegyptiacus</name>
    <dbReference type="NCBI Taxonomy" id="9407"/>
    <lineage>
        <taxon>Eukaryota</taxon>
        <taxon>Metazoa</taxon>
        <taxon>Chordata</taxon>
        <taxon>Craniata</taxon>
        <taxon>Vertebrata</taxon>
        <taxon>Euteleostomi</taxon>
        <taxon>Mammalia</taxon>
        <taxon>Eutheria</taxon>
        <taxon>Laurasiatheria</taxon>
        <taxon>Chiroptera</taxon>
        <taxon>Yinpterochiroptera</taxon>
        <taxon>Pteropodoidea</taxon>
        <taxon>Pteropodidae</taxon>
        <taxon>Rousettinae</taxon>
        <taxon>Rousettus</taxon>
    </lineage>
</organism>
<evidence type="ECO:0000256" key="1">
    <source>
        <dbReference type="SAM" id="MobiDB-lite"/>
    </source>
</evidence>
<evidence type="ECO:0000313" key="3">
    <source>
        <dbReference type="Proteomes" id="UP000593571"/>
    </source>
</evidence>
<protein>
    <submittedName>
        <fullName evidence="2">Uncharacterized protein</fullName>
    </submittedName>
</protein>
<comment type="caution">
    <text evidence="2">The sequence shown here is derived from an EMBL/GenBank/DDBJ whole genome shotgun (WGS) entry which is preliminary data.</text>
</comment>
<keyword evidence="3" id="KW-1185">Reference proteome</keyword>
<dbReference type="Proteomes" id="UP000593571">
    <property type="component" value="Unassembled WGS sequence"/>
</dbReference>
<gene>
    <name evidence="2" type="ORF">HJG63_010604</name>
</gene>
<feature type="region of interest" description="Disordered" evidence="1">
    <location>
        <begin position="49"/>
        <end position="126"/>
    </location>
</feature>
<reference evidence="2 3" key="1">
    <citation type="journal article" date="2020" name="Nature">
        <title>Six reference-quality genomes reveal evolution of bat adaptations.</title>
        <authorList>
            <person name="Jebb D."/>
            <person name="Huang Z."/>
            <person name="Pippel M."/>
            <person name="Hughes G.M."/>
            <person name="Lavrichenko K."/>
            <person name="Devanna P."/>
            <person name="Winkler S."/>
            <person name="Jermiin L.S."/>
            <person name="Skirmuntt E.C."/>
            <person name="Katzourakis A."/>
            <person name="Burkitt-Gray L."/>
            <person name="Ray D.A."/>
            <person name="Sullivan K.A.M."/>
            <person name="Roscito J.G."/>
            <person name="Kirilenko B.M."/>
            <person name="Davalos L.M."/>
            <person name="Corthals A.P."/>
            <person name="Power M.L."/>
            <person name="Jones G."/>
            <person name="Ransome R.D."/>
            <person name="Dechmann D.K.N."/>
            <person name="Locatelli A.G."/>
            <person name="Puechmaille S.J."/>
            <person name="Fedrigo O."/>
            <person name="Jarvis E.D."/>
            <person name="Hiller M."/>
            <person name="Vernes S.C."/>
            <person name="Myers E.W."/>
            <person name="Teeling E.C."/>
        </authorList>
    </citation>
    <scope>NUCLEOTIDE SEQUENCE [LARGE SCALE GENOMIC DNA]</scope>
    <source>
        <strain evidence="2">MRouAeg1</strain>
        <tissue evidence="2">Muscle</tissue>
    </source>
</reference>
<sequence length="126" mass="14445">MWKGKVYLTFKVVGTEKGMWPLKTLLLHFRQEINNRNCRVRMSKTLTEQGLRREVSQDGSSLQNQRCQQAQRGNHYPISQPSAQSHTYTSTSPCQEARERGSETLYTAPSTRRSRTETVLRVAGSN</sequence>